<dbReference type="AlphaFoldDB" id="A0A0B1ZPE8"/>
<evidence type="ECO:0000313" key="7">
    <source>
        <dbReference type="EMBL" id="KHK91108.1"/>
    </source>
</evidence>
<dbReference type="InterPro" id="IPR019108">
    <property type="entry name" value="Caa3_assmbl_CtaG-rel"/>
</dbReference>
<dbReference type="OrthoDB" id="259025at2"/>
<feature type="transmembrane region" description="Helical" evidence="6">
    <location>
        <begin position="120"/>
        <end position="140"/>
    </location>
</feature>
<dbReference type="GO" id="GO:0005886">
    <property type="term" value="C:plasma membrane"/>
    <property type="evidence" value="ECO:0007669"/>
    <property type="project" value="UniProtKB-SubCell"/>
</dbReference>
<keyword evidence="4 6" id="KW-1133">Transmembrane helix</keyword>
<dbReference type="Proteomes" id="UP000031057">
    <property type="component" value="Unassembled WGS sequence"/>
</dbReference>
<dbReference type="RefSeq" id="WP_039282575.1">
    <property type="nucleotide sequence ID" value="NZ_JTDI01000003.1"/>
</dbReference>
<keyword evidence="8" id="KW-1185">Reference proteome</keyword>
<name>A0A0B1ZPE8_9SPHN</name>
<proteinExistence type="predicted"/>
<organism evidence="7 8">
    <name type="scientific">Novosphingobium malaysiense</name>
    <dbReference type="NCBI Taxonomy" id="1348853"/>
    <lineage>
        <taxon>Bacteria</taxon>
        <taxon>Pseudomonadati</taxon>
        <taxon>Pseudomonadota</taxon>
        <taxon>Alphaproteobacteria</taxon>
        <taxon>Sphingomonadales</taxon>
        <taxon>Sphingomonadaceae</taxon>
        <taxon>Novosphingobium</taxon>
    </lineage>
</organism>
<keyword evidence="5 6" id="KW-0472">Membrane</keyword>
<evidence type="ECO:0000256" key="4">
    <source>
        <dbReference type="ARBA" id="ARBA00022989"/>
    </source>
</evidence>
<evidence type="ECO:0000256" key="3">
    <source>
        <dbReference type="ARBA" id="ARBA00022692"/>
    </source>
</evidence>
<evidence type="ECO:0000256" key="6">
    <source>
        <dbReference type="SAM" id="Phobius"/>
    </source>
</evidence>
<feature type="transmembrane region" description="Helical" evidence="6">
    <location>
        <begin position="166"/>
        <end position="191"/>
    </location>
</feature>
<feature type="transmembrane region" description="Helical" evidence="6">
    <location>
        <begin position="85"/>
        <end position="108"/>
    </location>
</feature>
<keyword evidence="3 6" id="KW-0812">Transmembrane</keyword>
<feature type="transmembrane region" description="Helical" evidence="6">
    <location>
        <begin position="28"/>
        <end position="49"/>
    </location>
</feature>
<accession>A0A0B1ZPE8</accession>
<comment type="subcellular location">
    <subcellularLocation>
        <location evidence="1">Cell membrane</location>
        <topology evidence="1">Multi-pass membrane protein</topology>
    </subcellularLocation>
</comment>
<keyword evidence="2" id="KW-1003">Cell membrane</keyword>
<evidence type="ECO:0000256" key="2">
    <source>
        <dbReference type="ARBA" id="ARBA00022475"/>
    </source>
</evidence>
<reference evidence="7 8" key="1">
    <citation type="submission" date="2014-10" db="EMBL/GenBank/DDBJ databases">
        <title>Genome sequence of Novosphingobium malaysiense MUSC 273(T).</title>
        <authorList>
            <person name="Lee L.-H."/>
        </authorList>
    </citation>
    <scope>NUCLEOTIDE SEQUENCE [LARGE SCALE GENOMIC DNA]</scope>
    <source>
        <strain evidence="7 8">MUSC 273</strain>
    </source>
</reference>
<gene>
    <name evidence="7" type="ORF">LK12_09340</name>
</gene>
<dbReference type="EMBL" id="JTDI01000003">
    <property type="protein sequence ID" value="KHK91108.1"/>
    <property type="molecule type" value="Genomic_DNA"/>
</dbReference>
<protein>
    <submittedName>
        <fullName evidence="7">Membrane protein</fullName>
    </submittedName>
</protein>
<evidence type="ECO:0000313" key="8">
    <source>
        <dbReference type="Proteomes" id="UP000031057"/>
    </source>
</evidence>
<sequence length="199" mass="20734">MKQVALPLGLALIPLAWGVSRFGMTGHMTAHMLSVAVAAPLVAVGLRGSMLDPAARWPQRVTPMAMMLLELATVWGWHLPALRRASATFTSVALVEQACFLVAGWLLWSAALGNVHRASGIGALLLTSMHMTLLGVLVGLSPRPLYPMAQPHAAPFGLDPVIDQQLGGAVMLAIGAISYLAGGLALLSGLLTTDGEDAT</sequence>
<evidence type="ECO:0000256" key="1">
    <source>
        <dbReference type="ARBA" id="ARBA00004651"/>
    </source>
</evidence>
<evidence type="ECO:0000256" key="5">
    <source>
        <dbReference type="ARBA" id="ARBA00023136"/>
    </source>
</evidence>
<feature type="transmembrane region" description="Helical" evidence="6">
    <location>
        <begin position="61"/>
        <end position="79"/>
    </location>
</feature>
<comment type="caution">
    <text evidence="7">The sequence shown here is derived from an EMBL/GenBank/DDBJ whole genome shotgun (WGS) entry which is preliminary data.</text>
</comment>
<dbReference type="Pfam" id="PF09678">
    <property type="entry name" value="Caa3_CtaG"/>
    <property type="match status" value="1"/>
</dbReference>
<dbReference type="STRING" id="1348853.LK12_09340"/>